<sequence>MGVGESAISPYYRQHLYIPYAGVNLGEKAFLNVGVCLTAKHTPNVVQMLDIPLFFRLTKAEYAILGTFTLADSRCAFFAIALFAHYPLGDRPTRVRSIKPSPKKRKLDT</sequence>
<comment type="caution">
    <text evidence="1">The sequence shown here is derived from an EMBL/GenBank/DDBJ whole genome shotgun (WGS) entry which is preliminary data.</text>
</comment>
<evidence type="ECO:0000313" key="2">
    <source>
        <dbReference type="Proteomes" id="UP000667802"/>
    </source>
</evidence>
<name>A0AAP5MCE2_9CYAN</name>
<proteinExistence type="predicted"/>
<reference evidence="2" key="1">
    <citation type="journal article" date="2021" name="Science">
        <title>Hunting the eagle killer: A cyanobacterial neurotoxin causes vacuolar myelinopathy.</title>
        <authorList>
            <person name="Breinlinger S."/>
            <person name="Phillips T.J."/>
            <person name="Haram B.N."/>
            <person name="Mares J."/>
            <person name="Martinez Yerena J.A."/>
            <person name="Hrouzek P."/>
            <person name="Sobotka R."/>
            <person name="Henderson W.M."/>
            <person name="Schmieder P."/>
            <person name="Williams S.M."/>
            <person name="Lauderdale J.D."/>
            <person name="Wilde H.D."/>
            <person name="Gerrin W."/>
            <person name="Kust A."/>
            <person name="Washington J.W."/>
            <person name="Wagner C."/>
            <person name="Geier B."/>
            <person name="Liebeke M."/>
            <person name="Enke H."/>
            <person name="Niedermeyer T.H.J."/>
            <person name="Wilde S.B."/>
        </authorList>
    </citation>
    <scope>NUCLEOTIDE SEQUENCE [LARGE SCALE GENOMIC DNA]</scope>
    <source>
        <strain evidence="2">Thurmond2011</strain>
    </source>
</reference>
<keyword evidence="2" id="KW-1185">Reference proteome</keyword>
<organism evidence="1 2">
    <name type="scientific">Aetokthonos hydrillicola Thurmond2011</name>
    <dbReference type="NCBI Taxonomy" id="2712845"/>
    <lineage>
        <taxon>Bacteria</taxon>
        <taxon>Bacillati</taxon>
        <taxon>Cyanobacteriota</taxon>
        <taxon>Cyanophyceae</taxon>
        <taxon>Nostocales</taxon>
        <taxon>Hapalosiphonaceae</taxon>
        <taxon>Aetokthonos</taxon>
    </lineage>
</organism>
<protein>
    <submittedName>
        <fullName evidence="1">Uncharacterized protein</fullName>
    </submittedName>
</protein>
<dbReference type="EMBL" id="JAALHA020000032">
    <property type="protein sequence ID" value="MDR9900230.1"/>
    <property type="molecule type" value="Genomic_DNA"/>
</dbReference>
<dbReference type="Proteomes" id="UP000667802">
    <property type="component" value="Unassembled WGS sequence"/>
</dbReference>
<dbReference type="AlphaFoldDB" id="A0AAP5MCE2"/>
<gene>
    <name evidence="1" type="ORF">G7B40_037620</name>
</gene>
<accession>A0AAP5MCE2</accession>
<evidence type="ECO:0000313" key="1">
    <source>
        <dbReference type="EMBL" id="MDR9900230.1"/>
    </source>
</evidence>